<feature type="transmembrane region" description="Helical" evidence="6">
    <location>
        <begin position="98"/>
        <end position="117"/>
    </location>
</feature>
<dbReference type="InterPro" id="IPR050375">
    <property type="entry name" value="MFS_TsgA-like"/>
</dbReference>
<keyword evidence="3 6" id="KW-0812">Transmembrane</keyword>
<evidence type="ECO:0000256" key="6">
    <source>
        <dbReference type="SAM" id="Phobius"/>
    </source>
</evidence>
<dbReference type="CDD" id="cd17394">
    <property type="entry name" value="MFS_FucP_like"/>
    <property type="match status" value="1"/>
</dbReference>
<feature type="transmembrane region" description="Helical" evidence="6">
    <location>
        <begin position="356"/>
        <end position="375"/>
    </location>
</feature>
<protein>
    <submittedName>
        <fullName evidence="8">Fucose permease</fullName>
    </submittedName>
</protein>
<proteinExistence type="predicted"/>
<feature type="transmembrane region" description="Helical" evidence="6">
    <location>
        <begin position="381"/>
        <end position="402"/>
    </location>
</feature>
<feature type="domain" description="Major facilitator superfamily (MFS) profile" evidence="7">
    <location>
        <begin position="8"/>
        <end position="409"/>
    </location>
</feature>
<dbReference type="InterPro" id="IPR020846">
    <property type="entry name" value="MFS_dom"/>
</dbReference>
<evidence type="ECO:0000256" key="4">
    <source>
        <dbReference type="ARBA" id="ARBA00022989"/>
    </source>
</evidence>
<sequence length="430" mass="47259">MNSRNGLVVVLILFIWFVISFVTNILGPLMPVIIDNYNLSLTLGAFLPFSFFLAYGVMSIPAGFLVERYGEKTSMLISFGLNLAGSFLFALFPGYTVALFSLFIIGIGMAMLQVIINPLMRVAGGEENFAFFSVMGQLVFGGASFISPFVFTYLMRNLSNYGGDGNALVDMLSRVIPEGLPWVSLYWIFTAVFVVVLLIIALVKLPKVELKDDEKVEALQSYLSLFRQRKVLLYFAGIMAYVGTEQGVANWMSKFLHSYHGISPEGAGAHAISWFWGLMSIGCLVGLVLLKLMDSRRVLKIFSVLSVISLLLALFGSSSVSLIAFPAIGFFISVMFSIIFSLALNSVKAHHGAFSGILCSGIFGGALVPLIIGWIGDFVGLRLAMLFLLLTMGYIFSIAFWARPLVNNKTTTVKEIFASLQTRSLRRKDV</sequence>
<accession>A0A1M4WLL5</accession>
<feature type="transmembrane region" description="Helical" evidence="6">
    <location>
        <begin position="129"/>
        <end position="151"/>
    </location>
</feature>
<evidence type="ECO:0000256" key="3">
    <source>
        <dbReference type="ARBA" id="ARBA00022692"/>
    </source>
</evidence>
<keyword evidence="9" id="KW-1185">Reference proteome</keyword>
<dbReference type="RefSeq" id="WP_072999697.1">
    <property type="nucleotide sequence ID" value="NZ_FQUM01000002.1"/>
</dbReference>
<evidence type="ECO:0000256" key="1">
    <source>
        <dbReference type="ARBA" id="ARBA00004429"/>
    </source>
</evidence>
<dbReference type="GO" id="GO:0005886">
    <property type="term" value="C:plasma membrane"/>
    <property type="evidence" value="ECO:0007669"/>
    <property type="project" value="UniProtKB-SubCell"/>
</dbReference>
<dbReference type="PANTHER" id="PTHR43702">
    <property type="entry name" value="L-FUCOSE-PROTON SYMPORTER"/>
    <property type="match status" value="1"/>
</dbReference>
<keyword evidence="5 6" id="KW-0472">Membrane</keyword>
<feature type="transmembrane region" description="Helical" evidence="6">
    <location>
        <begin position="7"/>
        <end position="26"/>
    </location>
</feature>
<dbReference type="EMBL" id="FQUM01000002">
    <property type="protein sequence ID" value="SHE82050.1"/>
    <property type="molecule type" value="Genomic_DNA"/>
</dbReference>
<feature type="transmembrane region" description="Helical" evidence="6">
    <location>
        <begin position="231"/>
        <end position="251"/>
    </location>
</feature>
<dbReference type="InterPro" id="IPR036259">
    <property type="entry name" value="MFS_trans_sf"/>
</dbReference>
<dbReference type="STRING" id="1484053.SAMN05444274_102483"/>
<dbReference type="SUPFAM" id="SSF103473">
    <property type="entry name" value="MFS general substrate transporter"/>
    <property type="match status" value="1"/>
</dbReference>
<dbReference type="AlphaFoldDB" id="A0A1M4WLL5"/>
<feature type="transmembrane region" description="Helical" evidence="6">
    <location>
        <begin position="271"/>
        <end position="290"/>
    </location>
</feature>
<dbReference type="Pfam" id="PF07690">
    <property type="entry name" value="MFS_1"/>
    <property type="match status" value="1"/>
</dbReference>
<dbReference type="PANTHER" id="PTHR43702:SF12">
    <property type="entry name" value="N-ACETYL GLUCOSAMINE TRANSPORTER NAGP"/>
    <property type="match status" value="1"/>
</dbReference>
<keyword evidence="4 6" id="KW-1133">Transmembrane helix</keyword>
<dbReference type="Proteomes" id="UP000184164">
    <property type="component" value="Unassembled WGS sequence"/>
</dbReference>
<feature type="transmembrane region" description="Helical" evidence="6">
    <location>
        <begin position="297"/>
        <end position="316"/>
    </location>
</feature>
<evidence type="ECO:0000313" key="9">
    <source>
        <dbReference type="Proteomes" id="UP000184164"/>
    </source>
</evidence>
<evidence type="ECO:0000313" key="8">
    <source>
        <dbReference type="EMBL" id="SHE82050.1"/>
    </source>
</evidence>
<name>A0A1M4WLL5_9BACT</name>
<dbReference type="PROSITE" id="PS50850">
    <property type="entry name" value="MFS"/>
    <property type="match status" value="1"/>
</dbReference>
<evidence type="ECO:0000256" key="5">
    <source>
        <dbReference type="ARBA" id="ARBA00023136"/>
    </source>
</evidence>
<evidence type="ECO:0000256" key="2">
    <source>
        <dbReference type="ARBA" id="ARBA00022475"/>
    </source>
</evidence>
<feature type="transmembrane region" description="Helical" evidence="6">
    <location>
        <begin position="322"/>
        <end position="344"/>
    </location>
</feature>
<organism evidence="8 9">
    <name type="scientific">Mariniphaga anaerophila</name>
    <dbReference type="NCBI Taxonomy" id="1484053"/>
    <lineage>
        <taxon>Bacteria</taxon>
        <taxon>Pseudomonadati</taxon>
        <taxon>Bacteroidota</taxon>
        <taxon>Bacteroidia</taxon>
        <taxon>Marinilabiliales</taxon>
        <taxon>Prolixibacteraceae</taxon>
        <taxon>Mariniphaga</taxon>
    </lineage>
</organism>
<feature type="transmembrane region" description="Helical" evidence="6">
    <location>
        <begin position="185"/>
        <end position="205"/>
    </location>
</feature>
<dbReference type="GO" id="GO:0022857">
    <property type="term" value="F:transmembrane transporter activity"/>
    <property type="evidence" value="ECO:0007669"/>
    <property type="project" value="InterPro"/>
</dbReference>
<dbReference type="Gene3D" id="1.20.1250.20">
    <property type="entry name" value="MFS general substrate transporter like domains"/>
    <property type="match status" value="2"/>
</dbReference>
<feature type="transmembrane region" description="Helical" evidence="6">
    <location>
        <begin position="73"/>
        <end position="92"/>
    </location>
</feature>
<dbReference type="InterPro" id="IPR011701">
    <property type="entry name" value="MFS"/>
</dbReference>
<dbReference type="OrthoDB" id="3225787at2"/>
<keyword evidence="2" id="KW-1003">Cell membrane</keyword>
<gene>
    <name evidence="8" type="ORF">SAMN05444274_102483</name>
</gene>
<feature type="transmembrane region" description="Helical" evidence="6">
    <location>
        <begin position="46"/>
        <end position="66"/>
    </location>
</feature>
<evidence type="ECO:0000259" key="7">
    <source>
        <dbReference type="PROSITE" id="PS50850"/>
    </source>
</evidence>
<reference evidence="8 9" key="1">
    <citation type="submission" date="2016-11" db="EMBL/GenBank/DDBJ databases">
        <authorList>
            <person name="Jaros S."/>
            <person name="Januszkiewicz K."/>
            <person name="Wedrychowicz H."/>
        </authorList>
    </citation>
    <scope>NUCLEOTIDE SEQUENCE [LARGE SCALE GENOMIC DNA]</scope>
    <source>
        <strain evidence="8 9">DSM 26910</strain>
    </source>
</reference>
<comment type="subcellular location">
    <subcellularLocation>
        <location evidence="1">Cell inner membrane</location>
        <topology evidence="1">Multi-pass membrane protein</topology>
    </subcellularLocation>
</comment>